<evidence type="ECO:0000313" key="3">
    <source>
        <dbReference type="Proteomes" id="UP000228934"/>
    </source>
</evidence>
<accession>A0A2G9NCK4</accession>
<dbReference type="EMBL" id="KV923735">
    <property type="protein sequence ID" value="PIN88410.1"/>
    <property type="molecule type" value="Genomic_DNA"/>
</dbReference>
<dbReference type="InterPro" id="IPR016187">
    <property type="entry name" value="CTDL_fold"/>
</dbReference>
<dbReference type="CDD" id="cd00037">
    <property type="entry name" value="CLECT"/>
    <property type="match status" value="1"/>
</dbReference>
<dbReference type="PROSITE" id="PS50041">
    <property type="entry name" value="C_TYPE_LECTIN_2"/>
    <property type="match status" value="1"/>
</dbReference>
<organism evidence="2 3">
    <name type="scientific">Aquarana catesbeiana</name>
    <name type="common">American bullfrog</name>
    <name type="synonym">Rana catesbeiana</name>
    <dbReference type="NCBI Taxonomy" id="8400"/>
    <lineage>
        <taxon>Eukaryota</taxon>
        <taxon>Metazoa</taxon>
        <taxon>Chordata</taxon>
        <taxon>Craniata</taxon>
        <taxon>Vertebrata</taxon>
        <taxon>Euteleostomi</taxon>
        <taxon>Amphibia</taxon>
        <taxon>Batrachia</taxon>
        <taxon>Anura</taxon>
        <taxon>Neobatrachia</taxon>
        <taxon>Ranoidea</taxon>
        <taxon>Ranidae</taxon>
        <taxon>Aquarana</taxon>
    </lineage>
</organism>
<dbReference type="AlphaFoldDB" id="A0A2G9NCK4"/>
<dbReference type="InterPro" id="IPR050111">
    <property type="entry name" value="C-type_lectin/snaclec_domain"/>
</dbReference>
<keyword evidence="3" id="KW-1185">Reference proteome</keyword>
<dbReference type="InterPro" id="IPR001304">
    <property type="entry name" value="C-type_lectin-like"/>
</dbReference>
<dbReference type="Gene3D" id="3.10.100.10">
    <property type="entry name" value="Mannose-Binding Protein A, subunit A"/>
    <property type="match status" value="1"/>
</dbReference>
<reference evidence="3" key="1">
    <citation type="journal article" date="2017" name="Nat. Commun.">
        <title>The North American bullfrog draft genome provides insight into hormonal regulation of long noncoding RNA.</title>
        <authorList>
            <person name="Hammond S.A."/>
            <person name="Warren R.L."/>
            <person name="Vandervalk B.P."/>
            <person name="Kucuk E."/>
            <person name="Khan H."/>
            <person name="Gibb E.A."/>
            <person name="Pandoh P."/>
            <person name="Kirk H."/>
            <person name="Zhao Y."/>
            <person name="Jones M."/>
            <person name="Mungall A.J."/>
            <person name="Coope R."/>
            <person name="Pleasance S."/>
            <person name="Moore R.A."/>
            <person name="Holt R.A."/>
            <person name="Round J.M."/>
            <person name="Ohora S."/>
            <person name="Walle B.V."/>
            <person name="Veldhoen N."/>
            <person name="Helbing C.C."/>
            <person name="Birol I."/>
        </authorList>
    </citation>
    <scope>NUCLEOTIDE SEQUENCE [LARGE SCALE GENOMIC DNA]</scope>
</reference>
<dbReference type="OrthoDB" id="6153550at2759"/>
<gene>
    <name evidence="2" type="ORF">AB205_0220100</name>
</gene>
<dbReference type="Proteomes" id="UP000228934">
    <property type="component" value="Unassembled WGS sequence"/>
</dbReference>
<evidence type="ECO:0000259" key="1">
    <source>
        <dbReference type="PROSITE" id="PS50041"/>
    </source>
</evidence>
<dbReference type="PANTHER" id="PTHR22803">
    <property type="entry name" value="MANNOSE, PHOSPHOLIPASE, LECTIN RECEPTOR RELATED"/>
    <property type="match status" value="1"/>
</dbReference>
<dbReference type="InterPro" id="IPR016186">
    <property type="entry name" value="C-type_lectin-like/link_sf"/>
</dbReference>
<sequence length="419" mass="47695">ITAFSVLDGSSCGRLNVNTRTWEAFPCDASLPYICKKPVNSSADDSSDYWHYSETTCDGNWTAYNGFCYLQQQPEIWEGAELSCQKENGSLISLHSLADVELDDGMLGTAQKNQLLYARGLEKRRLILHLTLGAHKMRFEQEFLNSLMKEQANSEGRYFWTNLIDTDKSGDYYWQTAGRKKDLSYSNWNTHEPAFSGGCVAMSGGGDSLGKWEVKDCKQFKARSICKRGIGSAQEEDIPKPNVTTCPDGWHSGSGMYCYKISSTILDEFQEEDYFLRDCAALEIFAPMQRNVWTWHFAEFQPQEYNLQPFHCEALLELVCQVAKGVVPKTPQWYQPELKKPGTTLPVNGAEYWFVSEPRLGHKEAELFCAVNGSELAVIDSYDALTAIQDYLRTQGEKHITTLLQKWWVKYANVRSRHE</sequence>
<protein>
    <recommendedName>
        <fullName evidence="1">C-type lectin domain-containing protein</fullName>
    </recommendedName>
</protein>
<dbReference type="SMART" id="SM00034">
    <property type="entry name" value="CLECT"/>
    <property type="match status" value="1"/>
</dbReference>
<dbReference type="Pfam" id="PF00059">
    <property type="entry name" value="Lectin_C"/>
    <property type="match status" value="1"/>
</dbReference>
<proteinExistence type="predicted"/>
<dbReference type="SUPFAM" id="SSF56436">
    <property type="entry name" value="C-type lectin-like"/>
    <property type="match status" value="3"/>
</dbReference>
<feature type="domain" description="C-type lectin" evidence="1">
    <location>
        <begin position="64"/>
        <end position="219"/>
    </location>
</feature>
<name>A0A2G9NCK4_AQUCT</name>
<feature type="non-terminal residue" evidence="2">
    <location>
        <position position="1"/>
    </location>
</feature>
<evidence type="ECO:0000313" key="2">
    <source>
        <dbReference type="EMBL" id="PIN88410.1"/>
    </source>
</evidence>